<comment type="caution">
    <text evidence="2">The sequence shown here is derived from an EMBL/GenBank/DDBJ whole genome shotgun (WGS) entry which is preliminary data.</text>
</comment>
<dbReference type="InterPro" id="IPR008407">
    <property type="entry name" value="Brnchd-chn_aa_trnsp_AzlD"/>
</dbReference>
<sequence>MSSALWIAVLASAVGTLLMRVLPLLWMQRRLERLGDDDGLEAMPQWLSLLGPVMIAAVFGVSLMPVTPGLLSWIATAIGVLATLAVWWVKRTLGWPVAAGVAAYGAVVMLTALVGPLP</sequence>
<dbReference type="Proteomes" id="UP000651738">
    <property type="component" value="Unassembled WGS sequence"/>
</dbReference>
<feature type="transmembrane region" description="Helical" evidence="1">
    <location>
        <begin position="46"/>
        <end position="64"/>
    </location>
</feature>
<dbReference type="EMBL" id="BJUK01000014">
    <property type="protein sequence ID" value="GEK47300.1"/>
    <property type="molecule type" value="Genomic_DNA"/>
</dbReference>
<evidence type="ECO:0000256" key="1">
    <source>
        <dbReference type="SAM" id="Phobius"/>
    </source>
</evidence>
<keyword evidence="1" id="KW-1133">Transmembrane helix</keyword>
<dbReference type="AlphaFoldDB" id="A0A510XFR3"/>
<reference evidence="2 4" key="1">
    <citation type="submission" date="2019-07" db="EMBL/GenBank/DDBJ databases">
        <title>Whole genome shotgun sequence of Halomonas pacifica NBRC 102220.</title>
        <authorList>
            <person name="Hosoyama A."/>
            <person name="Uohara A."/>
            <person name="Ohji S."/>
            <person name="Ichikawa N."/>
        </authorList>
    </citation>
    <scope>NUCLEOTIDE SEQUENCE [LARGE SCALE GENOMIC DNA]</scope>
    <source>
        <strain evidence="2 4">NBRC 102220</strain>
    </source>
</reference>
<keyword evidence="1" id="KW-0472">Membrane</keyword>
<dbReference type="Pfam" id="PF05437">
    <property type="entry name" value="AzlD"/>
    <property type="match status" value="1"/>
</dbReference>
<dbReference type="Proteomes" id="UP000321275">
    <property type="component" value="Unassembled WGS sequence"/>
</dbReference>
<name>A0A510XFR3_9GAMM</name>
<dbReference type="EMBL" id="JAEDAF010000003">
    <property type="protein sequence ID" value="MBH8579530.1"/>
    <property type="molecule type" value="Genomic_DNA"/>
</dbReference>
<organism evidence="2 4">
    <name type="scientific">Bisbaumannia pacifica</name>
    <dbReference type="NCBI Taxonomy" id="77098"/>
    <lineage>
        <taxon>Bacteria</taxon>
        <taxon>Pseudomonadati</taxon>
        <taxon>Pseudomonadota</taxon>
        <taxon>Gammaproteobacteria</taxon>
        <taxon>Oceanospirillales</taxon>
        <taxon>Halomonadaceae</taxon>
        <taxon>Bisbaumannia</taxon>
    </lineage>
</organism>
<keyword evidence="1" id="KW-0812">Transmembrane</keyword>
<evidence type="ECO:0000313" key="4">
    <source>
        <dbReference type="Proteomes" id="UP000321275"/>
    </source>
</evidence>
<accession>A0A510XFR3</accession>
<feature type="transmembrane region" description="Helical" evidence="1">
    <location>
        <begin position="6"/>
        <end position="26"/>
    </location>
</feature>
<evidence type="ECO:0000313" key="2">
    <source>
        <dbReference type="EMBL" id="GEK47300.1"/>
    </source>
</evidence>
<proteinExistence type="predicted"/>
<dbReference type="OrthoDB" id="9154314at2"/>
<protein>
    <submittedName>
        <fullName evidence="3">AzlD domain-containing protein</fullName>
    </submittedName>
</protein>
<feature type="transmembrane region" description="Helical" evidence="1">
    <location>
        <begin position="96"/>
        <end position="117"/>
    </location>
</feature>
<evidence type="ECO:0000313" key="5">
    <source>
        <dbReference type="Proteomes" id="UP000651738"/>
    </source>
</evidence>
<reference evidence="3 5" key="2">
    <citation type="submission" date="2020-12" db="EMBL/GenBank/DDBJ databases">
        <title>Draft genome sequence of Halomonas pacifica strain CARE-V15.</title>
        <authorList>
            <person name="Vignesh N."/>
            <person name="Thabitha A."/>
            <person name="Saravanan R."/>
            <person name="Manigandan V."/>
        </authorList>
    </citation>
    <scope>NUCLEOTIDE SEQUENCE [LARGE SCALE GENOMIC DNA]</scope>
    <source>
        <strain evidence="3 5">CARE-V15</strain>
    </source>
</reference>
<gene>
    <name evidence="2" type="ORF">HPA02_15830</name>
    <name evidence="3" type="ORF">I7V36_05415</name>
</gene>
<keyword evidence="4" id="KW-1185">Reference proteome</keyword>
<dbReference type="RefSeq" id="WP_146802613.1">
    <property type="nucleotide sequence ID" value="NZ_BJUK01000014.1"/>
</dbReference>
<evidence type="ECO:0000313" key="3">
    <source>
        <dbReference type="EMBL" id="MBH8579530.1"/>
    </source>
</evidence>
<feature type="transmembrane region" description="Helical" evidence="1">
    <location>
        <begin position="70"/>
        <end position="89"/>
    </location>
</feature>